<accession>A0A445A6X9</accession>
<evidence type="ECO:0000313" key="1">
    <source>
        <dbReference type="EMBL" id="RYR22176.1"/>
    </source>
</evidence>
<reference evidence="1 2" key="1">
    <citation type="submission" date="2019-01" db="EMBL/GenBank/DDBJ databases">
        <title>Sequencing of cultivated peanut Arachis hypogaea provides insights into genome evolution and oil improvement.</title>
        <authorList>
            <person name="Chen X."/>
        </authorList>
    </citation>
    <scope>NUCLEOTIDE SEQUENCE [LARGE SCALE GENOMIC DNA]</scope>
    <source>
        <strain evidence="2">cv. Fuhuasheng</strain>
        <tissue evidence="1">Leaves</tissue>
    </source>
</reference>
<organism evidence="1 2">
    <name type="scientific">Arachis hypogaea</name>
    <name type="common">Peanut</name>
    <dbReference type="NCBI Taxonomy" id="3818"/>
    <lineage>
        <taxon>Eukaryota</taxon>
        <taxon>Viridiplantae</taxon>
        <taxon>Streptophyta</taxon>
        <taxon>Embryophyta</taxon>
        <taxon>Tracheophyta</taxon>
        <taxon>Spermatophyta</taxon>
        <taxon>Magnoliopsida</taxon>
        <taxon>eudicotyledons</taxon>
        <taxon>Gunneridae</taxon>
        <taxon>Pentapetalae</taxon>
        <taxon>rosids</taxon>
        <taxon>fabids</taxon>
        <taxon>Fabales</taxon>
        <taxon>Fabaceae</taxon>
        <taxon>Papilionoideae</taxon>
        <taxon>50 kb inversion clade</taxon>
        <taxon>dalbergioids sensu lato</taxon>
        <taxon>Dalbergieae</taxon>
        <taxon>Pterocarpus clade</taxon>
        <taxon>Arachis</taxon>
    </lineage>
</organism>
<dbReference type="InterPro" id="IPR044824">
    <property type="entry name" value="MAIN-like"/>
</dbReference>
<dbReference type="GO" id="GO:0010073">
    <property type="term" value="P:meristem maintenance"/>
    <property type="evidence" value="ECO:0007669"/>
    <property type="project" value="InterPro"/>
</dbReference>
<dbReference type="PANTHER" id="PTHR46033:SF8">
    <property type="entry name" value="PROTEIN MAINTENANCE OF MERISTEMS-LIKE"/>
    <property type="match status" value="1"/>
</dbReference>
<dbReference type="PANTHER" id="PTHR46033">
    <property type="entry name" value="PROTEIN MAIN-LIKE 2"/>
    <property type="match status" value="1"/>
</dbReference>
<comment type="caution">
    <text evidence="1">The sequence shown here is derived from an EMBL/GenBank/DDBJ whole genome shotgun (WGS) entry which is preliminary data.</text>
</comment>
<name>A0A445A6X9_ARAHY</name>
<dbReference type="AlphaFoldDB" id="A0A445A6X9"/>
<sequence length="145" mass="16482">MIPTLEIECLHQFMISPRKTDCRRSFINLARGFEISNIRYVKCHIMLLFGTTLFGGKSGAIIREFSWGLTCLAHLYRALGRVSHFDCKKIDGPLTLLLTWVWIRLPFFAPIFGGPDFFRLQTGGVTGRVLTDVIDFIILLNLGNC</sequence>
<evidence type="ECO:0008006" key="3">
    <source>
        <dbReference type="Google" id="ProtNLM"/>
    </source>
</evidence>
<gene>
    <name evidence="1" type="ORF">Ahy_B03g067458</name>
</gene>
<protein>
    <recommendedName>
        <fullName evidence="3">Aminotransferase-like plant mobile domain-containing protein</fullName>
    </recommendedName>
</protein>
<dbReference type="EMBL" id="SDMP01000013">
    <property type="protein sequence ID" value="RYR22176.1"/>
    <property type="molecule type" value="Genomic_DNA"/>
</dbReference>
<keyword evidence="2" id="KW-1185">Reference proteome</keyword>
<dbReference type="Proteomes" id="UP000289738">
    <property type="component" value="Chromosome B03"/>
</dbReference>
<evidence type="ECO:0000313" key="2">
    <source>
        <dbReference type="Proteomes" id="UP000289738"/>
    </source>
</evidence>
<proteinExistence type="predicted"/>